<feature type="domain" description="Coenzyme Q-binding protein COQ10 START" evidence="4">
    <location>
        <begin position="27"/>
        <end position="204"/>
    </location>
</feature>
<dbReference type="Gene3D" id="3.30.530.20">
    <property type="match status" value="1"/>
</dbReference>
<comment type="caution">
    <text evidence="5">The sequence shown here is derived from an EMBL/GenBank/DDBJ whole genome shotgun (WGS) entry which is preliminary data.</text>
</comment>
<evidence type="ECO:0000313" key="6">
    <source>
        <dbReference type="Proteomes" id="UP000245591"/>
    </source>
</evidence>
<evidence type="ECO:0000256" key="3">
    <source>
        <dbReference type="ARBA" id="ARBA00024947"/>
    </source>
</evidence>
<dbReference type="Proteomes" id="UP000245591">
    <property type="component" value="Unassembled WGS sequence"/>
</dbReference>
<dbReference type="EMBL" id="MBFU01000590">
    <property type="protein sequence ID" value="PVZ98072.1"/>
    <property type="molecule type" value="Genomic_DNA"/>
</dbReference>
<dbReference type="GO" id="GO:0005739">
    <property type="term" value="C:mitochondrion"/>
    <property type="evidence" value="ECO:0007669"/>
    <property type="project" value="TreeGrafter"/>
</dbReference>
<comment type="subunit">
    <text evidence="2">Interacts with coenzyme Q.</text>
</comment>
<evidence type="ECO:0000313" key="5">
    <source>
        <dbReference type="EMBL" id="PVZ98072.1"/>
    </source>
</evidence>
<name>A0A2U1IZB3_SMIAN</name>
<accession>A0A2U1IZB3</accession>
<dbReference type="PANTHER" id="PTHR12901:SF10">
    <property type="entry name" value="COENZYME Q-BINDING PROTEIN COQ10, MITOCHONDRIAL"/>
    <property type="match status" value="1"/>
</dbReference>
<dbReference type="Pfam" id="PF03364">
    <property type="entry name" value="Polyketide_cyc"/>
    <property type="match status" value="1"/>
</dbReference>
<dbReference type="GO" id="GO:0045333">
    <property type="term" value="P:cellular respiration"/>
    <property type="evidence" value="ECO:0007669"/>
    <property type="project" value="InterPro"/>
</dbReference>
<dbReference type="GO" id="GO:0048039">
    <property type="term" value="F:ubiquinone binding"/>
    <property type="evidence" value="ECO:0007669"/>
    <property type="project" value="InterPro"/>
</dbReference>
<dbReference type="InterPro" id="IPR044996">
    <property type="entry name" value="COQ10-like"/>
</dbReference>
<organism evidence="5 6">
    <name type="scientific">Smittium angustum</name>
    <dbReference type="NCBI Taxonomy" id="133377"/>
    <lineage>
        <taxon>Eukaryota</taxon>
        <taxon>Fungi</taxon>
        <taxon>Fungi incertae sedis</taxon>
        <taxon>Zoopagomycota</taxon>
        <taxon>Kickxellomycotina</taxon>
        <taxon>Harpellomycetes</taxon>
        <taxon>Harpellales</taxon>
        <taxon>Legeriomycetaceae</taxon>
        <taxon>Smittium</taxon>
    </lineage>
</organism>
<proteinExistence type="inferred from homology"/>
<evidence type="ECO:0000256" key="2">
    <source>
        <dbReference type="ARBA" id="ARBA00011814"/>
    </source>
</evidence>
<comment type="similarity">
    <text evidence="1">Belongs to the COQ10 family.</text>
</comment>
<protein>
    <recommendedName>
        <fullName evidence="4">Coenzyme Q-binding protein COQ10 START domain-containing protein</fullName>
    </recommendedName>
</protein>
<dbReference type="CDD" id="cd07813">
    <property type="entry name" value="COQ10p_like"/>
    <property type="match status" value="1"/>
</dbReference>
<evidence type="ECO:0000259" key="4">
    <source>
        <dbReference type="Pfam" id="PF03364"/>
    </source>
</evidence>
<dbReference type="InterPro" id="IPR023393">
    <property type="entry name" value="START-like_dom_sf"/>
</dbReference>
<gene>
    <name evidence="5" type="ORF">BB558_005935</name>
</gene>
<dbReference type="PANTHER" id="PTHR12901">
    <property type="entry name" value="SPERM PROTEIN HOMOLOG"/>
    <property type="match status" value="1"/>
</dbReference>
<reference evidence="5 6" key="1">
    <citation type="journal article" date="2018" name="MBio">
        <title>Comparative Genomics Reveals the Core Gene Toolbox for the Fungus-Insect Symbiosis.</title>
        <authorList>
            <person name="Wang Y."/>
            <person name="Stata M."/>
            <person name="Wang W."/>
            <person name="Stajich J.E."/>
            <person name="White M.M."/>
            <person name="Moncalvo J.M."/>
        </authorList>
    </citation>
    <scope>NUCLEOTIDE SEQUENCE [LARGE SCALE GENOMIC DNA]</scope>
    <source>
        <strain evidence="5 6">AUS-126-30</strain>
    </source>
</reference>
<keyword evidence="6" id="KW-1185">Reference proteome</keyword>
<evidence type="ECO:0000256" key="1">
    <source>
        <dbReference type="ARBA" id="ARBA00006885"/>
    </source>
</evidence>
<dbReference type="InterPro" id="IPR005031">
    <property type="entry name" value="COQ10_START"/>
</dbReference>
<dbReference type="AlphaFoldDB" id="A0A2U1IZB3"/>
<comment type="function">
    <text evidence="3">Required for the function of coenzyme Q in the respiratory chain. May serve as a chaperone or may be involved in the transport of Q6 from its site of synthesis to the catalytic sites of the respiratory complexes.</text>
</comment>
<dbReference type="SUPFAM" id="SSF55961">
    <property type="entry name" value="Bet v1-like"/>
    <property type="match status" value="1"/>
</dbReference>
<sequence>MFKGGFSTITKPLLGTEPKFYTEKMILPYSQEQLYNVVSDVDNYKNFVPWCIDSSVFLETKKEILGQNGKVSQVQAALKIGFKQFSEKYTSTVEMHEHSKVSSTSIDSLLFKKLISTWTFTPVENTNVNDNTKNLENSGPERKSFLPINPVIQKQIEQCPDIQKPELGTWVIFEIEFEFRSAIYSYTSKLFFDQVCKKMIGAFTARCSKLYNKTN</sequence>